<feature type="chain" id="PRO_5021297130" evidence="2">
    <location>
        <begin position="29"/>
        <end position="327"/>
    </location>
</feature>
<keyword evidence="2" id="KW-0732">Signal</keyword>
<evidence type="ECO:0000313" key="3">
    <source>
        <dbReference type="EMBL" id="TFY99832.1"/>
    </source>
</evidence>
<evidence type="ECO:0000256" key="1">
    <source>
        <dbReference type="ARBA" id="ARBA00006987"/>
    </source>
</evidence>
<dbReference type="Proteomes" id="UP000297564">
    <property type="component" value="Unassembled WGS sequence"/>
</dbReference>
<dbReference type="PIRSF" id="PIRSF017082">
    <property type="entry name" value="YflP"/>
    <property type="match status" value="1"/>
</dbReference>
<name>A0A4Z0BKI8_9BURK</name>
<dbReference type="OrthoDB" id="8678477at2"/>
<comment type="similarity">
    <text evidence="1">Belongs to the UPF0065 (bug) family.</text>
</comment>
<feature type="signal peptide" evidence="2">
    <location>
        <begin position="1"/>
        <end position="28"/>
    </location>
</feature>
<dbReference type="PANTHER" id="PTHR42928">
    <property type="entry name" value="TRICARBOXYLATE-BINDING PROTEIN"/>
    <property type="match status" value="1"/>
</dbReference>
<sequence>MKRRFLLQHAVAGAAMAAAVFASPAAWSQQWPERPITIVVPWAAGGSTDILARTVSEQMTRSLGQPVVVENKAGASGNIGSLAVVRAKPDGYTILFGSMSTHAMNPALMPSMPFHGVNDFAPIGLLAFVTNTMVVHPSVPASNVKEFIAYAKQNPDKIAYASAGAGSTNHLSAVLFERAAGIKMLHVPYKGGAPAVADTVGGQTQLLFTAGTQSLPHVKAGKLKLLGVTEAKRSELMPDVPTVAEALPGYELAVWYGAFAPVGTPPEIVARLNAEINKALTQPAVKAKMSAMGVDVAPSTPQQFGALLKADEQKYGKLIRELGIKGE</sequence>
<dbReference type="SUPFAM" id="SSF53850">
    <property type="entry name" value="Periplasmic binding protein-like II"/>
    <property type="match status" value="1"/>
</dbReference>
<reference evidence="3 4" key="1">
    <citation type="submission" date="2019-03" db="EMBL/GenBank/DDBJ databases">
        <title>Ramlibacter rhizophilus CCTCC AB2015357, whole genome shotgun sequence.</title>
        <authorList>
            <person name="Zhang X."/>
            <person name="Feng G."/>
            <person name="Zhu H."/>
        </authorList>
    </citation>
    <scope>NUCLEOTIDE SEQUENCE [LARGE SCALE GENOMIC DNA]</scope>
    <source>
        <strain evidence="3 4">CCTCC AB2015357</strain>
    </source>
</reference>
<dbReference type="PANTHER" id="PTHR42928:SF5">
    <property type="entry name" value="BLR1237 PROTEIN"/>
    <property type="match status" value="1"/>
</dbReference>
<dbReference type="EMBL" id="SMLL01000004">
    <property type="protein sequence ID" value="TFY99832.1"/>
    <property type="molecule type" value="Genomic_DNA"/>
</dbReference>
<dbReference type="CDD" id="cd13578">
    <property type="entry name" value="PBP2_Bug27"/>
    <property type="match status" value="1"/>
</dbReference>
<keyword evidence="4" id="KW-1185">Reference proteome</keyword>
<gene>
    <name evidence="3" type="ORF">EZ242_11905</name>
</gene>
<dbReference type="Gene3D" id="3.40.190.10">
    <property type="entry name" value="Periplasmic binding protein-like II"/>
    <property type="match status" value="1"/>
</dbReference>
<protein>
    <submittedName>
        <fullName evidence="3">Tripartite tricarboxylate transporter substrate binding protein</fullName>
    </submittedName>
</protein>
<dbReference type="InterPro" id="IPR042100">
    <property type="entry name" value="Bug_dom1"/>
</dbReference>
<comment type="caution">
    <text evidence="3">The sequence shown here is derived from an EMBL/GenBank/DDBJ whole genome shotgun (WGS) entry which is preliminary data.</text>
</comment>
<organism evidence="3 4">
    <name type="scientific">Ramlibacter rhizophilus</name>
    <dbReference type="NCBI Taxonomy" id="1781167"/>
    <lineage>
        <taxon>Bacteria</taxon>
        <taxon>Pseudomonadati</taxon>
        <taxon>Pseudomonadota</taxon>
        <taxon>Betaproteobacteria</taxon>
        <taxon>Burkholderiales</taxon>
        <taxon>Comamonadaceae</taxon>
        <taxon>Ramlibacter</taxon>
    </lineage>
</organism>
<evidence type="ECO:0000256" key="2">
    <source>
        <dbReference type="SAM" id="SignalP"/>
    </source>
</evidence>
<proteinExistence type="inferred from homology"/>
<dbReference type="Pfam" id="PF03401">
    <property type="entry name" value="TctC"/>
    <property type="match status" value="1"/>
</dbReference>
<dbReference type="RefSeq" id="WP_135285375.1">
    <property type="nucleotide sequence ID" value="NZ_SMLL01000004.1"/>
</dbReference>
<dbReference type="AlphaFoldDB" id="A0A4Z0BKI8"/>
<evidence type="ECO:0000313" key="4">
    <source>
        <dbReference type="Proteomes" id="UP000297564"/>
    </source>
</evidence>
<dbReference type="Gene3D" id="3.40.190.150">
    <property type="entry name" value="Bordetella uptake gene, domain 1"/>
    <property type="match status" value="1"/>
</dbReference>
<dbReference type="InterPro" id="IPR005064">
    <property type="entry name" value="BUG"/>
</dbReference>
<accession>A0A4Z0BKI8</accession>